<evidence type="ECO:0000259" key="1">
    <source>
        <dbReference type="Pfam" id="PF02771"/>
    </source>
</evidence>
<dbReference type="RefSeq" id="WP_369337511.1">
    <property type="nucleotide sequence ID" value="NZ_JBFYGN010000005.1"/>
</dbReference>
<name>A0ABV3ZT14_9BURK</name>
<dbReference type="InterPro" id="IPR037069">
    <property type="entry name" value="AcylCoA_DH/ox_N_sf"/>
</dbReference>
<protein>
    <submittedName>
        <fullName evidence="2">Acyl-CoA dehydrogenase family protein</fullName>
    </submittedName>
</protein>
<dbReference type="Gene3D" id="1.10.540.10">
    <property type="entry name" value="Acyl-CoA dehydrogenase/oxidase, N-terminal domain"/>
    <property type="match status" value="1"/>
</dbReference>
<organism evidence="2 3">
    <name type="scientific">Comamonas guangdongensis</name>
    <dbReference type="NCBI Taxonomy" id="510515"/>
    <lineage>
        <taxon>Bacteria</taxon>
        <taxon>Pseudomonadati</taxon>
        <taxon>Pseudomonadota</taxon>
        <taxon>Betaproteobacteria</taxon>
        <taxon>Burkholderiales</taxon>
        <taxon>Comamonadaceae</taxon>
        <taxon>Comamonas</taxon>
    </lineage>
</organism>
<dbReference type="InterPro" id="IPR046373">
    <property type="entry name" value="Acyl-CoA_Oxase/DH_mid-dom_sf"/>
</dbReference>
<keyword evidence="3" id="KW-1185">Reference proteome</keyword>
<dbReference type="InterPro" id="IPR009100">
    <property type="entry name" value="AcylCoA_DH/oxidase_NM_dom_sf"/>
</dbReference>
<dbReference type="Gene3D" id="2.40.110.10">
    <property type="entry name" value="Butyryl-CoA Dehydrogenase, subunit A, domain 2"/>
    <property type="match status" value="1"/>
</dbReference>
<dbReference type="PANTHER" id="PTHR43884">
    <property type="entry name" value="ACYL-COA DEHYDROGENASE"/>
    <property type="match status" value="1"/>
</dbReference>
<accession>A0ABV3ZT14</accession>
<feature type="domain" description="Acyl-CoA dehydrogenase/oxidase N-terminal" evidence="1">
    <location>
        <begin position="42"/>
        <end position="126"/>
    </location>
</feature>
<evidence type="ECO:0000313" key="3">
    <source>
        <dbReference type="Proteomes" id="UP001561046"/>
    </source>
</evidence>
<proteinExistence type="predicted"/>
<reference evidence="2 3" key="1">
    <citation type="journal article" date="2013" name="Int. J. Syst. Evol. Microbiol.">
        <title>Comamonas guangdongensis sp. nov., isolated from subterranean forest sediment, and emended description of the genus Comamonas.</title>
        <authorList>
            <person name="Zhang J."/>
            <person name="Wang Y."/>
            <person name="Zhou S."/>
            <person name="Wu C."/>
            <person name="He J."/>
            <person name="Li F."/>
        </authorList>
    </citation>
    <scope>NUCLEOTIDE SEQUENCE [LARGE SCALE GENOMIC DNA]</scope>
    <source>
        <strain evidence="2 3">CCTCC AB2011133</strain>
    </source>
</reference>
<comment type="caution">
    <text evidence="2">The sequence shown here is derived from an EMBL/GenBank/DDBJ whole genome shotgun (WGS) entry which is preliminary data.</text>
</comment>
<gene>
    <name evidence="2" type="ORF">AB6724_05560</name>
</gene>
<evidence type="ECO:0000313" key="2">
    <source>
        <dbReference type="EMBL" id="MEX8192304.1"/>
    </source>
</evidence>
<dbReference type="EMBL" id="JBFYGN010000005">
    <property type="protein sequence ID" value="MEX8192304.1"/>
    <property type="molecule type" value="Genomic_DNA"/>
</dbReference>
<dbReference type="PANTHER" id="PTHR43884:SF12">
    <property type="entry name" value="ISOVALERYL-COA DEHYDROGENASE, MITOCHONDRIAL-RELATED"/>
    <property type="match status" value="1"/>
</dbReference>
<dbReference type="InterPro" id="IPR013786">
    <property type="entry name" value="AcylCoA_DH/ox_N"/>
</dbReference>
<dbReference type="Proteomes" id="UP001561046">
    <property type="component" value="Unassembled WGS sequence"/>
</dbReference>
<sequence>MPGPATTSYPEFNPTSKALKAQSRRAFAEPADWLKELAEPLDQGPPATDLLQKFASEGLTGIGVPQEFGGDGGSWADAVESIAELAEQSLTASFVLWSHRTYIECVVRSNNPVLRARELPTLLAGEWAGAVGMSNAMKFVCGFEPLEVMAKPAEQESGLAWRVNGVLPWVTNLRAGGFSVAAAAQPAAPGPVPVFAFRSDMPGVCRGQDLALMGLRGSDVAEIQLAEVPVGVENRLHDNLTVWLPQVRPQFLGFQCGMSIGLARASIAAAREHAGRRAVLQWPLTELHRDLESDAGRLLSGLQRGIFSSDPAALFRLRIALARHVQQALYLELQAWGGQAYLEGKAPGFARRWRESAFIPVITPSLAQLEMQLSLLKQ</sequence>
<dbReference type="Pfam" id="PF02771">
    <property type="entry name" value="Acyl-CoA_dh_N"/>
    <property type="match status" value="1"/>
</dbReference>
<dbReference type="SUPFAM" id="SSF56645">
    <property type="entry name" value="Acyl-CoA dehydrogenase NM domain-like"/>
    <property type="match status" value="1"/>
</dbReference>